<name>A6JTB6_RAT</name>
<proteinExistence type="predicted"/>
<protein>
    <submittedName>
        <fullName evidence="1">Similar to calmodulin regulated spectrin-associated protein 1 (Predicted), isoform CRA_b</fullName>
    </submittedName>
</protein>
<evidence type="ECO:0000313" key="1">
    <source>
        <dbReference type="EMBL" id="EDL93531.1"/>
    </source>
</evidence>
<reference evidence="1 2" key="1">
    <citation type="submission" date="2005-09" db="EMBL/GenBank/DDBJ databases">
        <authorList>
            <person name="Mural R.J."/>
            <person name="Li P.W."/>
            <person name="Adams M.D."/>
            <person name="Amanatides P.G."/>
            <person name="Baden-Tillson H."/>
            <person name="Barnstead M."/>
            <person name="Chin S.H."/>
            <person name="Dew I."/>
            <person name="Evans C.A."/>
            <person name="Ferriera S."/>
            <person name="Flanigan M."/>
            <person name="Fosler C."/>
            <person name="Glodek A."/>
            <person name="Gu Z."/>
            <person name="Holt R.A."/>
            <person name="Jennings D."/>
            <person name="Kraft C.L."/>
            <person name="Lu F."/>
            <person name="Nguyen T."/>
            <person name="Nusskern D.R."/>
            <person name="Pfannkoch C.M."/>
            <person name="Sitter C."/>
            <person name="Sutton G.G."/>
            <person name="Venter J.C."/>
            <person name="Wang Z."/>
            <person name="Woodage T."/>
            <person name="Zheng X.H."/>
            <person name="Zhong F."/>
        </authorList>
    </citation>
    <scope>NUCLEOTIDE SEQUENCE [LARGE SCALE GENOMIC DNA]</scope>
    <source>
        <strain>BN</strain>
        <strain evidence="2">Sprague-Dawley</strain>
    </source>
</reference>
<evidence type="ECO:0000313" key="2">
    <source>
        <dbReference type="Proteomes" id="UP000234681"/>
    </source>
</evidence>
<dbReference type="EMBL" id="CH474001">
    <property type="protein sequence ID" value="EDL93531.1"/>
    <property type="molecule type" value="Genomic_DNA"/>
</dbReference>
<organism evidence="1 2">
    <name type="scientific">Rattus norvegicus</name>
    <name type="common">Rat</name>
    <dbReference type="NCBI Taxonomy" id="10116"/>
    <lineage>
        <taxon>Eukaryota</taxon>
        <taxon>Metazoa</taxon>
        <taxon>Chordata</taxon>
        <taxon>Craniata</taxon>
        <taxon>Vertebrata</taxon>
        <taxon>Euteleostomi</taxon>
        <taxon>Mammalia</taxon>
        <taxon>Eutheria</taxon>
        <taxon>Euarchontoglires</taxon>
        <taxon>Glires</taxon>
        <taxon>Rodentia</taxon>
        <taxon>Myomorpha</taxon>
        <taxon>Muroidea</taxon>
        <taxon>Muridae</taxon>
        <taxon>Murinae</taxon>
        <taxon>Rattus</taxon>
    </lineage>
</organism>
<dbReference type="AlphaFoldDB" id="A6JTB6"/>
<dbReference type="Proteomes" id="UP000234681">
    <property type="component" value="Chromosome 3"/>
</dbReference>
<sequence>MGNVFHFRNCMIFIDCVYCQPLYPVLRFLKKTKQNKKNLFLAAQKKFTEKCQFTKSTEISKVCLLLK</sequence>
<accession>A6JTB6</accession>
<gene>
    <name evidence="1" type="primary">RGD1565022_predicted</name>
    <name evidence="1" type="ORF">rCG_45644</name>
</gene>